<evidence type="ECO:0000256" key="3">
    <source>
        <dbReference type="ARBA" id="ARBA00022448"/>
    </source>
</evidence>
<dbReference type="Gene3D" id="1.20.1250.20">
    <property type="entry name" value="MFS general substrate transporter like domains"/>
    <property type="match status" value="1"/>
</dbReference>
<evidence type="ECO:0000256" key="5">
    <source>
        <dbReference type="ARBA" id="ARBA00022692"/>
    </source>
</evidence>
<feature type="transmembrane region" description="Helical" evidence="8">
    <location>
        <begin position="165"/>
        <end position="185"/>
    </location>
</feature>
<dbReference type="PANTHER" id="PTHR42718:SF9">
    <property type="entry name" value="MAJOR FACILITATOR SUPERFAMILY MULTIDRUG TRANSPORTER MFSC"/>
    <property type="match status" value="1"/>
</dbReference>
<keyword evidence="4" id="KW-1003">Cell membrane</keyword>
<reference evidence="10" key="1">
    <citation type="submission" date="2023-03" db="EMBL/GenBank/DDBJ databases">
        <title>Actinoallomurus iriomotensis NBRC 103684.</title>
        <authorList>
            <person name="Ichikawa N."/>
            <person name="Sato H."/>
            <person name="Tonouchi N."/>
        </authorList>
    </citation>
    <scope>NUCLEOTIDE SEQUENCE</scope>
    <source>
        <strain evidence="10">NBRC 103684</strain>
    </source>
</reference>
<feature type="transmembrane region" description="Helical" evidence="8">
    <location>
        <begin position="296"/>
        <end position="318"/>
    </location>
</feature>
<comment type="similarity">
    <text evidence="2">Belongs to the major facilitator superfamily. EmrB family.</text>
</comment>
<dbReference type="GO" id="GO:0005886">
    <property type="term" value="C:plasma membrane"/>
    <property type="evidence" value="ECO:0007669"/>
    <property type="project" value="UniProtKB-SubCell"/>
</dbReference>
<protein>
    <submittedName>
        <fullName evidence="10">MFS transporter</fullName>
    </submittedName>
</protein>
<keyword evidence="7 8" id="KW-0472">Membrane</keyword>
<evidence type="ECO:0000256" key="8">
    <source>
        <dbReference type="SAM" id="Phobius"/>
    </source>
</evidence>
<dbReference type="Pfam" id="PF07690">
    <property type="entry name" value="MFS_1"/>
    <property type="match status" value="1"/>
</dbReference>
<name>A0A9W6S020_9ACTN</name>
<feature type="transmembrane region" description="Helical" evidence="8">
    <location>
        <begin position="48"/>
        <end position="70"/>
    </location>
</feature>
<dbReference type="AlphaFoldDB" id="A0A9W6S020"/>
<keyword evidence="11" id="KW-1185">Reference proteome</keyword>
<evidence type="ECO:0000259" key="9">
    <source>
        <dbReference type="PROSITE" id="PS50850"/>
    </source>
</evidence>
<dbReference type="GO" id="GO:0022857">
    <property type="term" value="F:transmembrane transporter activity"/>
    <property type="evidence" value="ECO:0007669"/>
    <property type="project" value="InterPro"/>
</dbReference>
<feature type="transmembrane region" description="Helical" evidence="8">
    <location>
        <begin position="402"/>
        <end position="420"/>
    </location>
</feature>
<dbReference type="Proteomes" id="UP001165074">
    <property type="component" value="Unassembled WGS sequence"/>
</dbReference>
<accession>A0A9W6S020</accession>
<evidence type="ECO:0000313" key="11">
    <source>
        <dbReference type="Proteomes" id="UP001165074"/>
    </source>
</evidence>
<evidence type="ECO:0000256" key="6">
    <source>
        <dbReference type="ARBA" id="ARBA00022989"/>
    </source>
</evidence>
<dbReference type="PROSITE" id="PS50850">
    <property type="entry name" value="MFS"/>
    <property type="match status" value="1"/>
</dbReference>
<evidence type="ECO:0000256" key="7">
    <source>
        <dbReference type="ARBA" id="ARBA00023136"/>
    </source>
</evidence>
<dbReference type="NCBIfam" id="TIGR00711">
    <property type="entry name" value="efflux_EmrB"/>
    <property type="match status" value="1"/>
</dbReference>
<comment type="caution">
    <text evidence="10">The sequence shown here is derived from an EMBL/GenBank/DDBJ whole genome shotgun (WGS) entry which is preliminary data.</text>
</comment>
<evidence type="ECO:0000256" key="4">
    <source>
        <dbReference type="ARBA" id="ARBA00022475"/>
    </source>
</evidence>
<feature type="transmembrane region" description="Helical" evidence="8">
    <location>
        <begin position="77"/>
        <end position="97"/>
    </location>
</feature>
<feature type="transmembrane region" description="Helical" evidence="8">
    <location>
        <begin position="355"/>
        <end position="381"/>
    </location>
</feature>
<keyword evidence="5 8" id="KW-0812">Transmembrane</keyword>
<comment type="subcellular location">
    <subcellularLocation>
        <location evidence="1">Cell membrane</location>
        <topology evidence="1">Multi-pass membrane protein</topology>
    </subcellularLocation>
</comment>
<gene>
    <name evidence="10" type="ORF">Airi02_028780</name>
</gene>
<keyword evidence="6 8" id="KW-1133">Transmembrane helix</keyword>
<evidence type="ECO:0000313" key="10">
    <source>
        <dbReference type="EMBL" id="GLY84949.1"/>
    </source>
</evidence>
<feature type="transmembrane region" description="Helical" evidence="8">
    <location>
        <begin position="330"/>
        <end position="349"/>
    </location>
</feature>
<feature type="transmembrane region" description="Helical" evidence="8">
    <location>
        <begin position="266"/>
        <end position="290"/>
    </location>
</feature>
<dbReference type="InterPro" id="IPR011701">
    <property type="entry name" value="MFS"/>
</dbReference>
<keyword evidence="3" id="KW-0813">Transport</keyword>
<dbReference type="InterPro" id="IPR020846">
    <property type="entry name" value="MFS_dom"/>
</dbReference>
<feature type="domain" description="Major facilitator superfamily (MFS) profile" evidence="9">
    <location>
        <begin position="12"/>
        <end position="454"/>
    </location>
</feature>
<dbReference type="Gene3D" id="1.20.1720.10">
    <property type="entry name" value="Multidrug resistance protein D"/>
    <property type="match status" value="1"/>
</dbReference>
<feature type="transmembrane region" description="Helical" evidence="8">
    <location>
        <begin position="137"/>
        <end position="159"/>
    </location>
</feature>
<proteinExistence type="inferred from homology"/>
<organism evidence="10 11">
    <name type="scientific">Actinoallomurus iriomotensis</name>
    <dbReference type="NCBI Taxonomy" id="478107"/>
    <lineage>
        <taxon>Bacteria</taxon>
        <taxon>Bacillati</taxon>
        <taxon>Actinomycetota</taxon>
        <taxon>Actinomycetes</taxon>
        <taxon>Streptosporangiales</taxon>
        <taxon>Thermomonosporaceae</taxon>
        <taxon>Actinoallomurus</taxon>
    </lineage>
</organism>
<feature type="transmembrane region" description="Helical" evidence="8">
    <location>
        <begin position="103"/>
        <end position="125"/>
    </location>
</feature>
<evidence type="ECO:0000256" key="1">
    <source>
        <dbReference type="ARBA" id="ARBA00004651"/>
    </source>
</evidence>
<evidence type="ECO:0000256" key="2">
    <source>
        <dbReference type="ARBA" id="ARBA00008537"/>
    </source>
</evidence>
<dbReference type="InterPro" id="IPR036259">
    <property type="entry name" value="MFS_trans_sf"/>
</dbReference>
<dbReference type="PANTHER" id="PTHR42718">
    <property type="entry name" value="MAJOR FACILITATOR SUPERFAMILY MULTIDRUG TRANSPORTER MFSC"/>
    <property type="match status" value="1"/>
</dbReference>
<feature type="transmembrane region" description="Helical" evidence="8">
    <location>
        <begin position="426"/>
        <end position="449"/>
    </location>
</feature>
<feature type="transmembrane region" description="Helical" evidence="8">
    <location>
        <begin position="197"/>
        <end position="217"/>
    </location>
</feature>
<dbReference type="SUPFAM" id="SSF103473">
    <property type="entry name" value="MFS general substrate transporter"/>
    <property type="match status" value="1"/>
</dbReference>
<sequence length="469" mass="47265">MTAGRPRLGVMAQYALLAGPLLAMLDSSIANVAVEPIARELRTSLTTVQWAVSGYLLAIGAGLAATSYLARRYGTLPLYRASLIAFTLASAACALAPNVEALLVARAIQGLVGAPMVPLVMTMMLGGGDTTREVSPLAGILLFLGPALGPSVGGALIGATGWRSIFLINVPVGGVAVFAAARVPVAVAPGRAARARFDLPGLLLLMAGLTTLLFGTIQGGRHGWSAAGTWAFLSGGAVLLVCYAGWAARRDEPALDLSSARGLGSVLALVLCGAASIVTFAAVFVLPVFVQSVQGHSALAAGLAMLPQGIITGAGTALGSRVLTRVSVRTAVLCGFAVLTVASLGLLTVGARTPLALTATILAGRSAAVGLVITPLLTAFLRPLDAGRLADANTLFSIWQRVAGSFGVGLIAALFAAHAHRHGPVAALHLTAIVLTLIAAGSALASILLPPTRNTALGDRSPSAEDAPA</sequence>
<dbReference type="InterPro" id="IPR004638">
    <property type="entry name" value="EmrB-like"/>
</dbReference>
<feature type="transmembrane region" description="Helical" evidence="8">
    <location>
        <begin position="223"/>
        <end position="246"/>
    </location>
</feature>
<dbReference type="EMBL" id="BSTK01000003">
    <property type="protein sequence ID" value="GLY84949.1"/>
    <property type="molecule type" value="Genomic_DNA"/>
</dbReference>